<dbReference type="Gene3D" id="3.90.226.10">
    <property type="entry name" value="2-enoyl-CoA Hydratase, Chain A, domain 1"/>
    <property type="match status" value="1"/>
</dbReference>
<dbReference type="InterPro" id="IPR029045">
    <property type="entry name" value="ClpP/crotonase-like_dom_sf"/>
</dbReference>
<name>A0ABW1U0X4_9BURK</name>
<protein>
    <submittedName>
        <fullName evidence="2">Enoyl-CoA hydratase/isomerase family protein</fullName>
    </submittedName>
</protein>
<keyword evidence="3" id="KW-1185">Reference proteome</keyword>
<gene>
    <name evidence="2" type="ORF">ACFQND_20065</name>
</gene>
<dbReference type="EMBL" id="JBHSRS010000083">
    <property type="protein sequence ID" value="MFC6283531.1"/>
    <property type="molecule type" value="Genomic_DNA"/>
</dbReference>
<sequence length="261" mass="27750">MNDILTQSVMDRVATLTLNRPESRNALSPDMRDRLLDSLKACADNPDVGAIVITGNGKAFCSGGDIKRMADIDPVGKAERLASLKQAHLIPGLLAAMPKVVIAAINGSAMGAGLALACACDLRIASTTARFGTSFINIAVASDFGASWNLSRIVGNAKARELLLMGDAIDAAEARTMGLVSRIFEPGDLAREAQRLALRFANGPRIAQALLKKNLAVAATGSLNTLLDLEAEHQMVAFYTEDHREAVNAFLEKRAPVFRGH</sequence>
<dbReference type="Proteomes" id="UP001596270">
    <property type="component" value="Unassembled WGS sequence"/>
</dbReference>
<dbReference type="PANTHER" id="PTHR43459:SF1">
    <property type="entry name" value="EG:BACN32G11.4 PROTEIN"/>
    <property type="match status" value="1"/>
</dbReference>
<dbReference type="SUPFAM" id="SSF52096">
    <property type="entry name" value="ClpP/crotonase"/>
    <property type="match status" value="1"/>
</dbReference>
<comment type="caution">
    <text evidence="2">The sequence shown here is derived from an EMBL/GenBank/DDBJ whole genome shotgun (WGS) entry which is preliminary data.</text>
</comment>
<evidence type="ECO:0000256" key="1">
    <source>
        <dbReference type="ARBA" id="ARBA00005254"/>
    </source>
</evidence>
<evidence type="ECO:0000313" key="3">
    <source>
        <dbReference type="Proteomes" id="UP001596270"/>
    </source>
</evidence>
<dbReference type="InterPro" id="IPR014748">
    <property type="entry name" value="Enoyl-CoA_hydra_C"/>
</dbReference>
<dbReference type="InterPro" id="IPR001753">
    <property type="entry name" value="Enoyl-CoA_hydra/iso"/>
</dbReference>
<reference evidence="3" key="1">
    <citation type="journal article" date="2019" name="Int. J. Syst. Evol. Microbiol.">
        <title>The Global Catalogue of Microorganisms (GCM) 10K type strain sequencing project: providing services to taxonomists for standard genome sequencing and annotation.</title>
        <authorList>
            <consortium name="The Broad Institute Genomics Platform"/>
            <consortium name="The Broad Institute Genome Sequencing Center for Infectious Disease"/>
            <person name="Wu L."/>
            <person name="Ma J."/>
        </authorList>
    </citation>
    <scope>NUCLEOTIDE SEQUENCE [LARGE SCALE GENOMIC DNA]</scope>
    <source>
        <strain evidence="3">CCUG 39402</strain>
    </source>
</reference>
<dbReference type="CDD" id="cd06558">
    <property type="entry name" value="crotonase-like"/>
    <property type="match status" value="1"/>
</dbReference>
<proteinExistence type="inferred from homology"/>
<accession>A0ABW1U0X4</accession>
<dbReference type="RefSeq" id="WP_371438157.1">
    <property type="nucleotide sequence ID" value="NZ_JBHSRS010000083.1"/>
</dbReference>
<comment type="similarity">
    <text evidence="1">Belongs to the enoyl-CoA hydratase/isomerase family.</text>
</comment>
<dbReference type="PANTHER" id="PTHR43459">
    <property type="entry name" value="ENOYL-COA HYDRATASE"/>
    <property type="match status" value="1"/>
</dbReference>
<evidence type="ECO:0000313" key="2">
    <source>
        <dbReference type="EMBL" id="MFC6283531.1"/>
    </source>
</evidence>
<dbReference type="Gene3D" id="1.10.12.10">
    <property type="entry name" value="Lyase 2-enoyl-coa Hydratase, Chain A, domain 2"/>
    <property type="match status" value="1"/>
</dbReference>
<dbReference type="Pfam" id="PF00378">
    <property type="entry name" value="ECH_1"/>
    <property type="match status" value="1"/>
</dbReference>
<organism evidence="2 3">
    <name type="scientific">Polaromonas aquatica</name>
    <dbReference type="NCBI Taxonomy" id="332657"/>
    <lineage>
        <taxon>Bacteria</taxon>
        <taxon>Pseudomonadati</taxon>
        <taxon>Pseudomonadota</taxon>
        <taxon>Betaproteobacteria</taxon>
        <taxon>Burkholderiales</taxon>
        <taxon>Comamonadaceae</taxon>
        <taxon>Polaromonas</taxon>
    </lineage>
</organism>